<organism evidence="4">
    <name type="scientific">Salmonella enterica subsp. enterica serovar Java</name>
    <dbReference type="NCBI Taxonomy" id="224729"/>
    <lineage>
        <taxon>Bacteria</taxon>
        <taxon>Pseudomonadati</taxon>
        <taxon>Pseudomonadota</taxon>
        <taxon>Gammaproteobacteria</taxon>
        <taxon>Enterobacterales</taxon>
        <taxon>Enterobacteriaceae</taxon>
        <taxon>Salmonella</taxon>
    </lineage>
</organism>
<dbReference type="Gene3D" id="3.40.50.10860">
    <property type="entry name" value="Leucine Dehydrogenase, chain A, domain 1"/>
    <property type="match status" value="1"/>
</dbReference>
<dbReference type="AlphaFoldDB" id="A0A3Z6QTZ0"/>
<evidence type="ECO:0000256" key="1">
    <source>
        <dbReference type="ARBA" id="ARBA00006382"/>
    </source>
</evidence>
<dbReference type="Gene3D" id="3.40.50.720">
    <property type="entry name" value="NAD(P)-binding Rossmann-like Domain"/>
    <property type="match status" value="1"/>
</dbReference>
<feature type="domain" description="Glutamate/phenylalanine/leucine/valine/L-tryptophan dehydrogenase C-terminal" evidence="3">
    <location>
        <begin position="162"/>
        <end position="386"/>
    </location>
</feature>
<dbReference type="Proteomes" id="UP000839631">
    <property type="component" value="Unassembled WGS sequence"/>
</dbReference>
<dbReference type="InterPro" id="IPR046346">
    <property type="entry name" value="Aminoacid_DH-like_N_sf"/>
</dbReference>
<dbReference type="EMBL" id="AAHPHN010000106">
    <property type="protein sequence ID" value="EBY8645351.1"/>
    <property type="molecule type" value="Genomic_DNA"/>
</dbReference>
<dbReference type="InterPro" id="IPR006096">
    <property type="entry name" value="Glu/Leu/Phe/Val/Trp_DH_C"/>
</dbReference>
<accession>A0A3Z6QTZ0</accession>
<evidence type="ECO:0000256" key="2">
    <source>
        <dbReference type="ARBA" id="ARBA00023002"/>
    </source>
</evidence>
<comment type="caution">
    <text evidence="4">The sequence shown here is derived from an EMBL/GenBank/DDBJ whole genome shotgun (WGS) entry which is preliminary data.</text>
</comment>
<name>A0A3Z6QTZ0_SALEB</name>
<reference evidence="4" key="1">
    <citation type="submission" date="2018-09" db="EMBL/GenBank/DDBJ databases">
        <authorList>
            <person name="Ashton P.M."/>
            <person name="Dallman T."/>
            <person name="Nair S."/>
            <person name="De Pinna E."/>
            <person name="Peters T."/>
            <person name="Grant K."/>
        </authorList>
    </citation>
    <scope>NUCLEOTIDE SEQUENCE [LARGE SCALE GENOMIC DNA]</scope>
    <source>
        <strain evidence="5">140692</strain>
        <strain evidence="4">412099</strain>
    </source>
</reference>
<dbReference type="GO" id="GO:0004352">
    <property type="term" value="F:glutamate dehydrogenase (NAD+) activity"/>
    <property type="evidence" value="ECO:0007669"/>
    <property type="project" value="TreeGrafter"/>
</dbReference>
<dbReference type="SMART" id="SM00839">
    <property type="entry name" value="ELFV_dehydrog"/>
    <property type="match status" value="1"/>
</dbReference>
<dbReference type="Pfam" id="PF02812">
    <property type="entry name" value="ELFV_dehydrog_N"/>
    <property type="match status" value="1"/>
</dbReference>
<dbReference type="SUPFAM" id="SSF51735">
    <property type="entry name" value="NAD(P)-binding Rossmann-fold domains"/>
    <property type="match status" value="1"/>
</dbReference>
<comment type="similarity">
    <text evidence="1">Belongs to the Glu/Leu/Phe/Val dehydrogenases family.</text>
</comment>
<dbReference type="InterPro" id="IPR036291">
    <property type="entry name" value="NAD(P)-bd_dom_sf"/>
</dbReference>
<evidence type="ECO:0000259" key="3">
    <source>
        <dbReference type="SMART" id="SM00839"/>
    </source>
</evidence>
<evidence type="ECO:0000313" key="4">
    <source>
        <dbReference type="EMBL" id="EAC0790406.1"/>
    </source>
</evidence>
<protein>
    <submittedName>
        <fullName evidence="4">Glu/Leu/Phe/Val dehydrogenase</fullName>
    </submittedName>
</protein>
<keyword evidence="2" id="KW-0560">Oxidoreductase</keyword>
<gene>
    <name evidence="4" type="ORF">D6K54_27520</name>
    <name evidence="5" type="ORF">D6S17_28290</name>
</gene>
<dbReference type="PANTHER" id="PTHR11606:SF13">
    <property type="entry name" value="GLUTAMATE DEHYDROGENASE 1, MITOCHONDRIAL"/>
    <property type="match status" value="1"/>
</dbReference>
<dbReference type="PANTHER" id="PTHR11606">
    <property type="entry name" value="GLUTAMATE DEHYDROGENASE"/>
    <property type="match status" value="1"/>
</dbReference>
<proteinExistence type="inferred from homology"/>
<dbReference type="Pfam" id="PF00208">
    <property type="entry name" value="ELFV_dehydrog"/>
    <property type="match status" value="1"/>
</dbReference>
<dbReference type="InterPro" id="IPR006097">
    <property type="entry name" value="Glu/Leu/Phe/Val/Trp_DH_dimer"/>
</dbReference>
<dbReference type="SUPFAM" id="SSF53223">
    <property type="entry name" value="Aminoacid dehydrogenase-like, N-terminal domain"/>
    <property type="match status" value="1"/>
</dbReference>
<dbReference type="GO" id="GO:0006538">
    <property type="term" value="P:L-glutamate catabolic process"/>
    <property type="evidence" value="ECO:0007669"/>
    <property type="project" value="TreeGrafter"/>
</dbReference>
<dbReference type="EMBL" id="AAAGSE010000084">
    <property type="protein sequence ID" value="EAC0790406.1"/>
    <property type="molecule type" value="Genomic_DNA"/>
</dbReference>
<sequence length="386" mass="42556">MNNNDLYIPSLCLEYIDKEERFSGWLVIDDLSYPLSAGGFRVQKGLSKCHLIKMARNMSKKMQIWGIPISGAKSGIDYDPNAKGKDKAIERFFNAITPFLKECYSCGGDLNTNIERLELIAHKLGVVSIKMAIANKQNITISKFKERYSLLEHKIIEDFSLGQLRAGWGVAASAFGLLDVLNIKDYDAKIAIQGFGTLAKASILALKSKKIKIIAIADEQKCYIDKTGNGISYDLLLSSKSSILPYIDGSLVSTTSPENIISESCDILLLEAVENVINSGNIHCLKTKAIVPGANLAISENVLCALKDKKIIAMPCFVSGSGGTLVINGLFGSELTANEVLNYMEKMMRDMTIDIVRTSMKENNTPTMVALQKIENKKFRETPYKI</sequence>
<evidence type="ECO:0000313" key="5">
    <source>
        <dbReference type="EMBL" id="EBY8645351.1"/>
    </source>
</evidence>